<feature type="region of interest" description="Disordered" evidence="1">
    <location>
        <begin position="311"/>
        <end position="414"/>
    </location>
</feature>
<name>A0A177D031_9PLEO</name>
<feature type="region of interest" description="Disordered" evidence="1">
    <location>
        <begin position="426"/>
        <end position="450"/>
    </location>
</feature>
<feature type="compositionally biased region" description="Basic and acidic residues" evidence="1">
    <location>
        <begin position="93"/>
        <end position="116"/>
    </location>
</feature>
<dbReference type="Proteomes" id="UP000077069">
    <property type="component" value="Unassembled WGS sequence"/>
</dbReference>
<reference evidence="2 3" key="1">
    <citation type="submission" date="2016-05" db="EMBL/GenBank/DDBJ databases">
        <title>Comparative analysis of secretome profiles of manganese(II)-oxidizing ascomycete fungi.</title>
        <authorList>
            <consortium name="DOE Joint Genome Institute"/>
            <person name="Zeiner C.A."/>
            <person name="Purvine S.O."/>
            <person name="Zink E.M."/>
            <person name="Wu S."/>
            <person name="Pasa-Tolic L."/>
            <person name="Chaput D.L."/>
            <person name="Haridas S."/>
            <person name="Grigoriev I.V."/>
            <person name="Santelli C.M."/>
            <person name="Hansel C.M."/>
        </authorList>
    </citation>
    <scope>NUCLEOTIDE SEQUENCE [LARGE SCALE GENOMIC DNA]</scope>
    <source>
        <strain evidence="2 3">AP3s5-JAC2a</strain>
    </source>
</reference>
<feature type="compositionally biased region" description="Polar residues" evidence="1">
    <location>
        <begin position="426"/>
        <end position="440"/>
    </location>
</feature>
<feature type="compositionally biased region" description="Low complexity" evidence="1">
    <location>
        <begin position="144"/>
        <end position="154"/>
    </location>
</feature>
<feature type="compositionally biased region" description="Pro residues" evidence="1">
    <location>
        <begin position="280"/>
        <end position="294"/>
    </location>
</feature>
<accession>A0A177D031</accession>
<feature type="compositionally biased region" description="Low complexity" evidence="1">
    <location>
        <begin position="188"/>
        <end position="214"/>
    </location>
</feature>
<dbReference type="RefSeq" id="XP_018042835.1">
    <property type="nucleotide sequence ID" value="XM_018184484.1"/>
</dbReference>
<gene>
    <name evidence="2" type="ORF">CC84DRAFT_1254722</name>
</gene>
<feature type="region of interest" description="Disordered" evidence="1">
    <location>
        <begin position="266"/>
        <end position="298"/>
    </location>
</feature>
<feature type="compositionally biased region" description="Polar residues" evidence="1">
    <location>
        <begin position="334"/>
        <end position="350"/>
    </location>
</feature>
<dbReference type="OrthoDB" id="3799723at2759"/>
<feature type="compositionally biased region" description="Basic and acidic residues" evidence="1">
    <location>
        <begin position="129"/>
        <end position="140"/>
    </location>
</feature>
<evidence type="ECO:0000313" key="3">
    <source>
        <dbReference type="Proteomes" id="UP000077069"/>
    </source>
</evidence>
<feature type="compositionally biased region" description="Polar residues" evidence="1">
    <location>
        <begin position="387"/>
        <end position="397"/>
    </location>
</feature>
<dbReference type="EMBL" id="KV441548">
    <property type="protein sequence ID" value="OAG12470.1"/>
    <property type="molecule type" value="Genomic_DNA"/>
</dbReference>
<feature type="region of interest" description="Disordered" evidence="1">
    <location>
        <begin position="91"/>
        <end position="248"/>
    </location>
</feature>
<protein>
    <submittedName>
        <fullName evidence="2">Uncharacterized protein</fullName>
    </submittedName>
</protein>
<dbReference type="GeneID" id="28767970"/>
<feature type="compositionally biased region" description="Polar residues" evidence="1">
    <location>
        <begin position="163"/>
        <end position="183"/>
    </location>
</feature>
<proteinExistence type="predicted"/>
<evidence type="ECO:0000256" key="1">
    <source>
        <dbReference type="SAM" id="MobiDB-lite"/>
    </source>
</evidence>
<keyword evidence="3" id="KW-1185">Reference proteome</keyword>
<dbReference type="InParanoid" id="A0A177D031"/>
<dbReference type="AlphaFoldDB" id="A0A177D031"/>
<sequence>MSSSVRLYERLDQIPTDPEDEECLEDVVVCAFGAFERYYVCWKTRGGAYRQDGYDLPPDLEDFLFAKADKRDFASLQVVFGRGDEFFASDQNGKLEFKEPEPEKREPTPEELEGKRALRRSRTMSFMRPRSDDSSRHSFLDLESQSPASSRRSSLMNGRPPSLSLSFRSNSDASLHTLNSQPESRPPSASHTRLSSESSLSSQLWSRPSSVQSSNPPRLSSDSDLKTSEQTIDFEEERPIAPPAIPLGVQSTKRLRPLSLSFKGGLIPRIPEGKQVPQESPSPPSPLPPVPPMPQATTPIATPAKLWTARFASAPSSDPSSIRPLQLEQRTDDQAPSTRSTSPPFQLTEQTESHIPIEDSPPTLSLENISITTRTSPDRTPPPPLSLQISTSSVNTTPISPSAAPSLGAPPSPSALSIQIISTAAQTVPQSPTRVPTSKTVDPPPPLLSTHFAALSTTPISPFPPDLRLDTRIETAASLPAHTYSSSTASSTFDFATPHDDHQQAYFDPPPVFMGRMMEYYSKPGYQLGQSLFGGYHAREVLVEGEGEDGLTEWERANGVGY</sequence>
<dbReference type="STRING" id="1460663.A0A177D031"/>
<feature type="compositionally biased region" description="Low complexity" evidence="1">
    <location>
        <begin position="398"/>
        <end position="407"/>
    </location>
</feature>
<organism evidence="2 3">
    <name type="scientific">Paraphaeosphaeria sporulosa</name>
    <dbReference type="NCBI Taxonomy" id="1460663"/>
    <lineage>
        <taxon>Eukaryota</taxon>
        <taxon>Fungi</taxon>
        <taxon>Dikarya</taxon>
        <taxon>Ascomycota</taxon>
        <taxon>Pezizomycotina</taxon>
        <taxon>Dothideomycetes</taxon>
        <taxon>Pleosporomycetidae</taxon>
        <taxon>Pleosporales</taxon>
        <taxon>Massarineae</taxon>
        <taxon>Didymosphaeriaceae</taxon>
        <taxon>Paraphaeosphaeria</taxon>
    </lineage>
</organism>
<evidence type="ECO:0000313" key="2">
    <source>
        <dbReference type="EMBL" id="OAG12470.1"/>
    </source>
</evidence>